<evidence type="ECO:0000313" key="1">
    <source>
        <dbReference type="EMBL" id="QHS99919.1"/>
    </source>
</evidence>
<dbReference type="AlphaFoldDB" id="A0A6C0C7Y5"/>
<reference evidence="1" key="1">
    <citation type="journal article" date="2020" name="Nature">
        <title>Giant virus diversity and host interactions through global metagenomics.</title>
        <authorList>
            <person name="Schulz F."/>
            <person name="Roux S."/>
            <person name="Paez-Espino D."/>
            <person name="Jungbluth S."/>
            <person name="Walsh D.A."/>
            <person name="Denef V.J."/>
            <person name="McMahon K.D."/>
            <person name="Konstantinidis K.T."/>
            <person name="Eloe-Fadrosh E.A."/>
            <person name="Kyrpides N.C."/>
            <person name="Woyke T."/>
        </authorList>
    </citation>
    <scope>NUCLEOTIDE SEQUENCE</scope>
    <source>
        <strain evidence="1">GVMAG-M-3300020192-26</strain>
    </source>
</reference>
<organism evidence="1">
    <name type="scientific">viral metagenome</name>
    <dbReference type="NCBI Taxonomy" id="1070528"/>
    <lineage>
        <taxon>unclassified sequences</taxon>
        <taxon>metagenomes</taxon>
        <taxon>organismal metagenomes</taxon>
    </lineage>
</organism>
<name>A0A6C0C7Y5_9ZZZZ</name>
<sequence length="143" mass="16609">MGSYNSIESQNCKNIIYSVFLKLSDLEHDGKITGDQESILKQLNTPIKINIDINTDDSLTTMMMTDIEIAQDIRVIFEETQPLTCYWIRTEFYYLHKKDDDHFTNLQVDVINLGIQEANNKLRYPVVHNGKIYSKSSKDMLIL</sequence>
<dbReference type="EMBL" id="MN739352">
    <property type="protein sequence ID" value="QHS99919.1"/>
    <property type="molecule type" value="Genomic_DNA"/>
</dbReference>
<proteinExistence type="predicted"/>
<accession>A0A6C0C7Y5</accession>
<protein>
    <submittedName>
        <fullName evidence="1">Uncharacterized protein</fullName>
    </submittedName>
</protein>